<sequence>MHIIKKLRKDLGLTQVKLAEKAGTTQPQIKRLEKGERKLTKEWAEKLAPHLGVKPFNLLFPENEEIHPISNAIGMIPVIGKVAASSWMSVEDMDFGFDDIEYVPSTSKYPAHFQFALKIEGNCLNKIARDGDQLICVDIIKAGINVEPNDLVIVERSRFNGQMIERTAKRIRQTISGFELWPESTEPNHQEPIKINGATDGEEIRVVGKVLWILRKP</sequence>
<protein>
    <submittedName>
        <fullName evidence="2">Transcriptional regulator, y4mF family</fullName>
    </submittedName>
</protein>
<reference evidence="2 3" key="1">
    <citation type="submission" date="2018-06" db="EMBL/GenBank/DDBJ databases">
        <authorList>
            <consortium name="Pathogen Informatics"/>
            <person name="Doyle S."/>
        </authorList>
    </citation>
    <scope>NUCLEOTIDE SEQUENCE [LARGE SCALE GENOMIC DNA]</scope>
    <source>
        <strain evidence="2 3">NCTC12862</strain>
    </source>
</reference>
<organism evidence="2 3">
    <name type="scientific">Bartonella doshiae</name>
    <dbReference type="NCBI Taxonomy" id="33044"/>
    <lineage>
        <taxon>Bacteria</taxon>
        <taxon>Pseudomonadati</taxon>
        <taxon>Pseudomonadota</taxon>
        <taxon>Alphaproteobacteria</taxon>
        <taxon>Hyphomicrobiales</taxon>
        <taxon>Bartonellaceae</taxon>
        <taxon>Bartonella</taxon>
    </lineage>
</organism>
<feature type="domain" description="HTH cro/C1-type" evidence="1">
    <location>
        <begin position="4"/>
        <end position="59"/>
    </location>
</feature>
<dbReference type="InterPro" id="IPR010982">
    <property type="entry name" value="Lambda_DNA-bd_dom_sf"/>
</dbReference>
<dbReference type="InterPro" id="IPR001387">
    <property type="entry name" value="Cro/C1-type_HTH"/>
</dbReference>
<dbReference type="RefSeq" id="WP_004856665.1">
    <property type="nucleotide sequence ID" value="NZ_CACVBE010000016.1"/>
</dbReference>
<proteinExistence type="predicted"/>
<dbReference type="SUPFAM" id="SSF47413">
    <property type="entry name" value="lambda repressor-like DNA-binding domains"/>
    <property type="match status" value="1"/>
</dbReference>
<dbReference type="InterPro" id="IPR036286">
    <property type="entry name" value="LexA/Signal_pep-like_sf"/>
</dbReference>
<dbReference type="OrthoDB" id="528805at2"/>
<gene>
    <name evidence="2" type="ORF">NCTC12862_00121</name>
</gene>
<dbReference type="Gene3D" id="1.10.260.40">
    <property type="entry name" value="lambda repressor-like DNA-binding domains"/>
    <property type="match status" value="1"/>
</dbReference>
<evidence type="ECO:0000313" key="2">
    <source>
        <dbReference type="EMBL" id="SUV44378.1"/>
    </source>
</evidence>
<dbReference type="Pfam" id="PF01381">
    <property type="entry name" value="HTH_3"/>
    <property type="match status" value="1"/>
</dbReference>
<dbReference type="SUPFAM" id="SSF51306">
    <property type="entry name" value="LexA/Signal peptidase"/>
    <property type="match status" value="1"/>
</dbReference>
<name>A0A380ZBJ5_BARDO</name>
<dbReference type="GO" id="GO:0003677">
    <property type="term" value="F:DNA binding"/>
    <property type="evidence" value="ECO:0007669"/>
    <property type="project" value="InterPro"/>
</dbReference>
<dbReference type="CDD" id="cd00093">
    <property type="entry name" value="HTH_XRE"/>
    <property type="match status" value="1"/>
</dbReference>
<dbReference type="Gene3D" id="2.10.109.10">
    <property type="entry name" value="Umud Fragment, subunit A"/>
    <property type="match status" value="1"/>
</dbReference>
<dbReference type="PROSITE" id="PS50943">
    <property type="entry name" value="HTH_CROC1"/>
    <property type="match status" value="1"/>
</dbReference>
<evidence type="ECO:0000259" key="1">
    <source>
        <dbReference type="PROSITE" id="PS50943"/>
    </source>
</evidence>
<dbReference type="Pfam" id="PF00717">
    <property type="entry name" value="Peptidase_S24"/>
    <property type="match status" value="1"/>
</dbReference>
<dbReference type="Proteomes" id="UP000254950">
    <property type="component" value="Unassembled WGS sequence"/>
</dbReference>
<accession>A0A380ZBJ5</accession>
<dbReference type="InterPro" id="IPR015927">
    <property type="entry name" value="Peptidase_S24_S26A/B/C"/>
</dbReference>
<dbReference type="AlphaFoldDB" id="A0A380ZBJ5"/>
<dbReference type="EMBL" id="UFTF01000001">
    <property type="protein sequence ID" value="SUV44378.1"/>
    <property type="molecule type" value="Genomic_DNA"/>
</dbReference>
<dbReference type="SMART" id="SM00530">
    <property type="entry name" value="HTH_XRE"/>
    <property type="match status" value="1"/>
</dbReference>
<evidence type="ECO:0000313" key="3">
    <source>
        <dbReference type="Proteomes" id="UP000254950"/>
    </source>
</evidence>